<gene>
    <name evidence="1" type="ORF">SCP_1503120</name>
</gene>
<reference evidence="1 2" key="1">
    <citation type="journal article" date="2018" name="Sci. Rep.">
        <title>Genome sequence of the cauliflower mushroom Sparassis crispa (Hanabiratake) and its association with beneficial usage.</title>
        <authorList>
            <person name="Kiyama R."/>
            <person name="Furutani Y."/>
            <person name="Kawaguchi K."/>
            <person name="Nakanishi T."/>
        </authorList>
    </citation>
    <scope>NUCLEOTIDE SEQUENCE [LARGE SCALE GENOMIC DNA]</scope>
</reference>
<dbReference type="RefSeq" id="XP_027620217.1">
    <property type="nucleotide sequence ID" value="XM_027764416.1"/>
</dbReference>
<dbReference type="OrthoDB" id="2756860at2759"/>
<organism evidence="1 2">
    <name type="scientific">Sparassis crispa</name>
    <dbReference type="NCBI Taxonomy" id="139825"/>
    <lineage>
        <taxon>Eukaryota</taxon>
        <taxon>Fungi</taxon>
        <taxon>Dikarya</taxon>
        <taxon>Basidiomycota</taxon>
        <taxon>Agaricomycotina</taxon>
        <taxon>Agaricomycetes</taxon>
        <taxon>Polyporales</taxon>
        <taxon>Sparassidaceae</taxon>
        <taxon>Sparassis</taxon>
    </lineage>
</organism>
<sequence>MVLTHDFIVWDRHGRDTFLLDSEDTLQIAIKDEEGIMAINLARLTGALSMLPMAFYLCSNLTPSELIRGVTRQDGTVERLSADDLAACMEGRVRLTTANTVGNASIYLQNSPACSRRPLCADSFKRFLRIGLIFSPTDSISHHSLHQRDGSLNNICENDKVCWDCITFLMTSDYERRRKLWEILPSIFGLEDWKHLRAAESA</sequence>
<evidence type="ECO:0000313" key="1">
    <source>
        <dbReference type="EMBL" id="GBE89304.1"/>
    </source>
</evidence>
<dbReference type="GeneID" id="38786221"/>
<dbReference type="Proteomes" id="UP000287166">
    <property type="component" value="Unassembled WGS sequence"/>
</dbReference>
<keyword evidence="2" id="KW-1185">Reference proteome</keyword>
<accession>A0A401H4G2</accession>
<dbReference type="AlphaFoldDB" id="A0A401H4G2"/>
<comment type="caution">
    <text evidence="1">The sequence shown here is derived from an EMBL/GenBank/DDBJ whole genome shotgun (WGS) entry which is preliminary data.</text>
</comment>
<dbReference type="InParanoid" id="A0A401H4G2"/>
<dbReference type="EMBL" id="BFAD01000015">
    <property type="protein sequence ID" value="GBE89304.1"/>
    <property type="molecule type" value="Genomic_DNA"/>
</dbReference>
<name>A0A401H4G2_9APHY</name>
<protein>
    <submittedName>
        <fullName evidence="1">Uncharacterized protein</fullName>
    </submittedName>
</protein>
<proteinExistence type="predicted"/>
<evidence type="ECO:0000313" key="2">
    <source>
        <dbReference type="Proteomes" id="UP000287166"/>
    </source>
</evidence>